<comment type="similarity">
    <text evidence="10">Belongs to the TRM5 / TYW2 family.</text>
</comment>
<feature type="binding site" evidence="10">
    <location>
        <begin position="305"/>
        <end position="306"/>
    </location>
    <ligand>
        <name>S-adenosyl-L-methionine</name>
        <dbReference type="ChEBI" id="CHEBI:59789"/>
    </ligand>
</feature>
<reference evidence="12 13" key="1">
    <citation type="journal article" date="2013" name="PLoS Genet.">
        <title>Comparative genome structure, secondary metabolite, and effector coding capacity across Cochliobolus pathogens.</title>
        <authorList>
            <person name="Condon B.J."/>
            <person name="Leng Y."/>
            <person name="Wu D."/>
            <person name="Bushley K.E."/>
            <person name="Ohm R.A."/>
            <person name="Otillar R."/>
            <person name="Martin J."/>
            <person name="Schackwitz W."/>
            <person name="Grimwood J."/>
            <person name="MohdZainudin N."/>
            <person name="Xue C."/>
            <person name="Wang R."/>
            <person name="Manning V.A."/>
            <person name="Dhillon B."/>
            <person name="Tu Z.J."/>
            <person name="Steffenson B.J."/>
            <person name="Salamov A."/>
            <person name="Sun H."/>
            <person name="Lowry S."/>
            <person name="LaButti K."/>
            <person name="Han J."/>
            <person name="Copeland A."/>
            <person name="Lindquist E."/>
            <person name="Barry K."/>
            <person name="Schmutz J."/>
            <person name="Baker S.E."/>
            <person name="Ciuffetti L.M."/>
            <person name="Grigoriev I.V."/>
            <person name="Zhong S."/>
            <person name="Turgeon B.G."/>
        </authorList>
    </citation>
    <scope>NUCLEOTIDE SEQUENCE [LARGE SCALE GENOMIC DNA]</scope>
    <source>
        <strain evidence="12 13">FI3</strain>
    </source>
</reference>
<evidence type="ECO:0000256" key="4">
    <source>
        <dbReference type="ARBA" id="ARBA00022679"/>
    </source>
</evidence>
<dbReference type="Gene3D" id="3.40.50.150">
    <property type="entry name" value="Vaccinia Virus protein VP39"/>
    <property type="match status" value="1"/>
</dbReference>
<dbReference type="Pfam" id="PF02475">
    <property type="entry name" value="TRM5-TYW2_MTfase"/>
    <property type="match status" value="1"/>
</dbReference>
<dbReference type="EC" id="2.1.1.228" evidence="10"/>
<dbReference type="PANTHER" id="PTHR23245">
    <property type="entry name" value="TRNA METHYLTRANSFERASE"/>
    <property type="match status" value="1"/>
</dbReference>
<protein>
    <recommendedName>
        <fullName evidence="10">tRNA (guanine(37)-N1)-methyltransferase</fullName>
        <ecNumber evidence="10">2.1.1.228</ecNumber>
    </recommendedName>
    <alternativeName>
        <fullName evidence="10">M1G-methyltransferase</fullName>
    </alternativeName>
    <alternativeName>
        <fullName evidence="10">tRNA [GM37] methyltransferase</fullName>
    </alternativeName>
    <alternativeName>
        <fullName evidence="10">tRNA methyltransferase 5</fullName>
    </alternativeName>
</protein>
<dbReference type="GO" id="GO:0052906">
    <property type="term" value="F:tRNA (guanine(37)-N1)-methyltransferase activity"/>
    <property type="evidence" value="ECO:0007669"/>
    <property type="project" value="UniProtKB-UniRule"/>
</dbReference>
<dbReference type="Gene3D" id="3.30.300.110">
    <property type="entry name" value="Met-10+ protein-like domains"/>
    <property type="match status" value="1"/>
</dbReference>
<dbReference type="FunFam" id="3.30.300.110:FF:000001">
    <property type="entry name" value="tRNA (guanine(37)-N1)-methyltransferase"/>
    <property type="match status" value="1"/>
</dbReference>
<feature type="binding site" evidence="10">
    <location>
        <begin position="277"/>
        <end position="278"/>
    </location>
    <ligand>
        <name>S-adenosyl-L-methionine</name>
        <dbReference type="ChEBI" id="CHEBI:59789"/>
    </ligand>
</feature>
<evidence type="ECO:0000256" key="6">
    <source>
        <dbReference type="ARBA" id="ARBA00022694"/>
    </source>
</evidence>
<dbReference type="Pfam" id="PF25133">
    <property type="entry name" value="TYW2_N_2"/>
    <property type="match status" value="1"/>
</dbReference>
<feature type="domain" description="SAM-dependent methyltransferase TRM5/TYW2-type" evidence="11">
    <location>
        <begin position="148"/>
        <end position="466"/>
    </location>
</feature>
<feature type="binding site" evidence="10">
    <location>
        <position position="239"/>
    </location>
    <ligand>
        <name>S-adenosyl-L-methionine</name>
        <dbReference type="ChEBI" id="CHEBI:59789"/>
    </ligand>
</feature>
<dbReference type="SUPFAM" id="SSF53335">
    <property type="entry name" value="S-adenosyl-L-methionine-dependent methyltransferases"/>
    <property type="match status" value="1"/>
</dbReference>
<keyword evidence="5 10" id="KW-0949">S-adenosyl-L-methionine</keyword>
<comment type="catalytic activity">
    <reaction evidence="9 10">
        <text>guanosine(37) in tRNA + S-adenosyl-L-methionine = N(1)-methylguanosine(37) in tRNA + S-adenosyl-L-homocysteine + H(+)</text>
        <dbReference type="Rhea" id="RHEA:36899"/>
        <dbReference type="Rhea" id="RHEA-COMP:10145"/>
        <dbReference type="Rhea" id="RHEA-COMP:10147"/>
        <dbReference type="ChEBI" id="CHEBI:15378"/>
        <dbReference type="ChEBI" id="CHEBI:57856"/>
        <dbReference type="ChEBI" id="CHEBI:59789"/>
        <dbReference type="ChEBI" id="CHEBI:73542"/>
        <dbReference type="ChEBI" id="CHEBI:74269"/>
        <dbReference type="EC" id="2.1.1.228"/>
    </reaction>
</comment>
<keyword evidence="13" id="KW-1185">Reference proteome</keyword>
<evidence type="ECO:0000256" key="10">
    <source>
        <dbReference type="HAMAP-Rule" id="MF_03152"/>
    </source>
</evidence>
<dbReference type="OrthoDB" id="408788at2759"/>
<evidence type="ECO:0000256" key="7">
    <source>
        <dbReference type="ARBA" id="ARBA00023128"/>
    </source>
</evidence>
<dbReference type="GO" id="GO:0002939">
    <property type="term" value="P:tRNA N1-guanine methylation"/>
    <property type="evidence" value="ECO:0007669"/>
    <property type="project" value="TreeGrafter"/>
</dbReference>
<comment type="subcellular location">
    <subcellularLocation>
        <location evidence="10">Mitochondrion matrix</location>
    </subcellularLocation>
    <subcellularLocation>
        <location evidence="10">Nucleus</location>
    </subcellularLocation>
    <subcellularLocation>
        <location evidence="10">Cytoplasm</location>
    </subcellularLocation>
    <text evidence="10">Predominantly in the mitochondria and in the nucleus.</text>
</comment>
<keyword evidence="7 10" id="KW-0496">Mitochondrion</keyword>
<dbReference type="InterPro" id="IPR025792">
    <property type="entry name" value="tRNA_Gua_MeTrfase_euk"/>
</dbReference>
<keyword evidence="2 10" id="KW-0963">Cytoplasm</keyword>
<sequence>MSLPEATDEMFAPPVNRAMKVLDRSFFQKTIPTSAARIFNPKDISRCRKELTAAKDTLPNNRVDPIRADPDADKAQQGVKCLLLRPEVVHTDRTTWSPKLRDLEQDGTLGVIPYQLHLDYDYFTYSEITGAIIPPPESKHDDEIPQGFALAGHVAHLNLRERYWPYKYLIAAVLADKNPMVKTVINKLDNVGTENAFRTFQYEVLYGPDDMNVELREQGCTFKFDFAKVYWNTRLHTEHERLCNLFKEGEAVCDVMAGVGPFAIPSGKKKCFVWANDLNPESYNSLVNNIKINKVGDFVRPFNTDGGAFIRQASAHLLVQDSRHTVPIYPKTKFSRSNPQENKQPEPIKTLVQPRFFAHYVMNLPASAITFLPSFIGLYANIPGLPAADIKKMLVPHTEQKLPMIHVHCFSTKSDDNVAEIKGICEEISRQIEYEITPDMEDVYVHDVRDVAPKKRMFCASFRLPEEVAFRELKLGEA</sequence>
<evidence type="ECO:0000313" key="13">
    <source>
        <dbReference type="Proteomes" id="UP000054337"/>
    </source>
</evidence>
<evidence type="ECO:0000256" key="9">
    <source>
        <dbReference type="ARBA" id="ARBA00047783"/>
    </source>
</evidence>
<evidence type="ECO:0000313" key="12">
    <source>
        <dbReference type="EMBL" id="EUN21304.1"/>
    </source>
</evidence>
<dbReference type="RefSeq" id="XP_014550879.1">
    <property type="nucleotide sequence ID" value="XM_014695393.1"/>
</dbReference>
<dbReference type="GO" id="GO:0005759">
    <property type="term" value="C:mitochondrial matrix"/>
    <property type="evidence" value="ECO:0007669"/>
    <property type="project" value="UniProtKB-SubCell"/>
</dbReference>
<name>W7E2G2_BIPV3</name>
<evidence type="ECO:0000256" key="5">
    <source>
        <dbReference type="ARBA" id="ARBA00022691"/>
    </source>
</evidence>
<dbReference type="InterPro" id="IPR030382">
    <property type="entry name" value="MeTrfase_TRM5/TYW2"/>
</dbReference>
<evidence type="ECO:0000256" key="8">
    <source>
        <dbReference type="ARBA" id="ARBA00023242"/>
    </source>
</evidence>
<dbReference type="Proteomes" id="UP000054337">
    <property type="component" value="Unassembled WGS sequence"/>
</dbReference>
<dbReference type="InterPro" id="IPR056744">
    <property type="entry name" value="TRM5/TYW2-like_N"/>
</dbReference>
<evidence type="ECO:0000259" key="11">
    <source>
        <dbReference type="PROSITE" id="PS51684"/>
    </source>
</evidence>
<comment type="subunit">
    <text evidence="10">Monomer.</text>
</comment>
<evidence type="ECO:0000256" key="1">
    <source>
        <dbReference type="ARBA" id="ARBA00009775"/>
    </source>
</evidence>
<proteinExistence type="inferred from homology"/>
<dbReference type="PANTHER" id="PTHR23245:SF36">
    <property type="entry name" value="TRNA (GUANINE(37)-N1)-METHYLTRANSFERASE"/>
    <property type="match status" value="1"/>
</dbReference>
<organism evidence="12 13">
    <name type="scientific">Bipolaris victoriae (strain FI3)</name>
    <name type="common">Victoria blight of oats agent</name>
    <name type="synonym">Cochliobolus victoriae</name>
    <dbReference type="NCBI Taxonomy" id="930091"/>
    <lineage>
        <taxon>Eukaryota</taxon>
        <taxon>Fungi</taxon>
        <taxon>Dikarya</taxon>
        <taxon>Ascomycota</taxon>
        <taxon>Pezizomycotina</taxon>
        <taxon>Dothideomycetes</taxon>
        <taxon>Pleosporomycetidae</taxon>
        <taxon>Pleosporales</taxon>
        <taxon>Pleosporineae</taxon>
        <taxon>Pleosporaceae</taxon>
        <taxon>Bipolaris</taxon>
    </lineage>
</organism>
<dbReference type="InterPro" id="IPR056743">
    <property type="entry name" value="TRM5-TYW2-like_MTfase"/>
</dbReference>
<dbReference type="EMBL" id="KI968854">
    <property type="protein sequence ID" value="EUN21304.1"/>
    <property type="molecule type" value="Genomic_DNA"/>
</dbReference>
<dbReference type="HAMAP" id="MF_03152">
    <property type="entry name" value="TRM5"/>
    <property type="match status" value="1"/>
</dbReference>
<dbReference type="PROSITE" id="PS51684">
    <property type="entry name" value="SAM_MT_TRM5_TYW2"/>
    <property type="match status" value="1"/>
</dbReference>
<evidence type="ECO:0000256" key="3">
    <source>
        <dbReference type="ARBA" id="ARBA00022603"/>
    </source>
</evidence>
<dbReference type="AlphaFoldDB" id="W7E2G2"/>
<comment type="function">
    <text evidence="10">Specifically methylates the N1 position of guanosine-37 in various cytoplasmic and mitochondrial tRNAs. Methylation is not dependent on the nature of the nucleoside 5' of the target nucleoside. This is the first step in the biosynthesis of wybutosine (yW), a modified base adjacent to the anticodon of tRNAs and required for accurate decoding.</text>
</comment>
<accession>W7E2G2</accession>
<dbReference type="HOGENOM" id="CLU_022610_2_2_1"/>
<evidence type="ECO:0000256" key="2">
    <source>
        <dbReference type="ARBA" id="ARBA00022490"/>
    </source>
</evidence>
<keyword evidence="8 10" id="KW-0539">Nucleus</keyword>
<keyword evidence="6 10" id="KW-0819">tRNA processing</keyword>
<dbReference type="GO" id="GO:0005634">
    <property type="term" value="C:nucleus"/>
    <property type="evidence" value="ECO:0007669"/>
    <property type="project" value="UniProtKB-SubCell"/>
</dbReference>
<keyword evidence="3 10" id="KW-0489">Methyltransferase</keyword>
<dbReference type="InterPro" id="IPR029063">
    <property type="entry name" value="SAM-dependent_MTases_sf"/>
</dbReference>
<keyword evidence="4 10" id="KW-0808">Transferase</keyword>
<gene>
    <name evidence="10" type="primary">TRM5</name>
    <name evidence="12" type="ORF">COCVIDRAFT_114323</name>
</gene>
<dbReference type="GO" id="GO:0070901">
    <property type="term" value="P:mitochondrial tRNA methylation"/>
    <property type="evidence" value="ECO:0007669"/>
    <property type="project" value="TreeGrafter"/>
</dbReference>
<comment type="similarity">
    <text evidence="1">Belongs to the class I-like SAM-binding methyltransferase superfamily. TRM5/TYW2 family.</text>
</comment>
<dbReference type="GeneID" id="26250531"/>
<feature type="binding site" evidence="10">
    <location>
        <position position="363"/>
    </location>
    <ligand>
        <name>S-adenosyl-L-methionine</name>
        <dbReference type="ChEBI" id="CHEBI:59789"/>
    </ligand>
</feature>